<dbReference type="KEGG" id="ntt:TAO_0761"/>
<accession>A0A1Q2SLY4</accession>
<evidence type="ECO:0000313" key="1">
    <source>
        <dbReference type="EMBL" id="BAW80131.1"/>
    </source>
</evidence>
<proteinExistence type="predicted"/>
<protein>
    <submittedName>
        <fullName evidence="1">Hypothetical conserved protein</fullName>
    </submittedName>
</protein>
<reference evidence="1 2" key="1">
    <citation type="journal article" date="2017" name="ISME J.">
        <title>An acid-tolerant ammonia-oxidizing ?-proteobacterium from soil.</title>
        <authorList>
            <person name="Hayatsu M."/>
            <person name="Tago K."/>
            <person name="Uchiyama I."/>
            <person name="Toyoda A."/>
            <person name="Wang Y."/>
            <person name="Shimomura Y."/>
            <person name="Okubo T."/>
            <person name="Kurisu F."/>
            <person name="Hirono Y."/>
            <person name="Nonaka K."/>
            <person name="Akiyama H."/>
            <person name="Itoh T."/>
            <person name="Takami H."/>
        </authorList>
    </citation>
    <scope>NUCLEOTIDE SEQUENCE [LARGE SCALE GENOMIC DNA]</scope>
    <source>
        <strain evidence="1 2">TAO100</strain>
    </source>
</reference>
<evidence type="ECO:0000313" key="2">
    <source>
        <dbReference type="Proteomes" id="UP000243679"/>
    </source>
</evidence>
<organism evidence="1 2">
    <name type="scientific">Candidatus Nitrosoglobus terrae</name>
    <dbReference type="NCBI Taxonomy" id="1630141"/>
    <lineage>
        <taxon>Bacteria</taxon>
        <taxon>Pseudomonadati</taxon>
        <taxon>Pseudomonadota</taxon>
        <taxon>Gammaproteobacteria</taxon>
        <taxon>Chromatiales</taxon>
        <taxon>Chromatiaceae</taxon>
        <taxon>Candidatus Nitrosoglobus</taxon>
    </lineage>
</organism>
<keyword evidence="2" id="KW-1185">Reference proteome</keyword>
<dbReference type="EMBL" id="AP014836">
    <property type="protein sequence ID" value="BAW80131.1"/>
    <property type="molecule type" value="Genomic_DNA"/>
</dbReference>
<name>A0A1Q2SLY4_9GAMM</name>
<dbReference type="RefSeq" id="WP_096526712.1">
    <property type="nucleotide sequence ID" value="NZ_AP014836.1"/>
</dbReference>
<sequence length="92" mass="10289">MNIDQYLKSSRELTHLCSQNGWIDNETLSYELIEQGHHQAVVNVTFDEVLMEGSGCVAGRVPCYGKLRLTLDDNGEVQDSEFIDGIAANRDD</sequence>
<dbReference type="OrthoDB" id="5797224at2"/>
<dbReference type="AlphaFoldDB" id="A0A1Q2SLY4"/>
<dbReference type="Proteomes" id="UP000243679">
    <property type="component" value="Chromosome"/>
</dbReference>
<gene>
    <name evidence="1" type="ORF">TAO_0761</name>
</gene>